<keyword evidence="1" id="KW-0285">Flavoprotein</keyword>
<dbReference type="AlphaFoldDB" id="A0AAV9X9F2"/>
<evidence type="ECO:0000256" key="3">
    <source>
        <dbReference type="ARBA" id="ARBA00023002"/>
    </source>
</evidence>
<keyword evidence="2" id="KW-0274">FAD</keyword>
<organism evidence="5 6">
    <name type="scientific">Orbilia ellipsospora</name>
    <dbReference type="NCBI Taxonomy" id="2528407"/>
    <lineage>
        <taxon>Eukaryota</taxon>
        <taxon>Fungi</taxon>
        <taxon>Dikarya</taxon>
        <taxon>Ascomycota</taxon>
        <taxon>Pezizomycotina</taxon>
        <taxon>Orbiliomycetes</taxon>
        <taxon>Orbiliales</taxon>
        <taxon>Orbiliaceae</taxon>
        <taxon>Orbilia</taxon>
    </lineage>
</organism>
<name>A0AAV9X9F2_9PEZI</name>
<gene>
    <name evidence="5" type="ORF">TWF694_010137</name>
</gene>
<dbReference type="EMBL" id="JAVHJO010000007">
    <property type="protein sequence ID" value="KAK6538558.1"/>
    <property type="molecule type" value="Genomic_DNA"/>
</dbReference>
<protein>
    <recommendedName>
        <fullName evidence="4">FAD-binding domain-containing protein</fullName>
    </recommendedName>
</protein>
<dbReference type="Proteomes" id="UP001365542">
    <property type="component" value="Unassembled WGS sequence"/>
</dbReference>
<evidence type="ECO:0000313" key="6">
    <source>
        <dbReference type="Proteomes" id="UP001365542"/>
    </source>
</evidence>
<keyword evidence="3" id="KW-0560">Oxidoreductase</keyword>
<proteinExistence type="predicted"/>
<evidence type="ECO:0000256" key="2">
    <source>
        <dbReference type="ARBA" id="ARBA00022827"/>
    </source>
</evidence>
<dbReference type="SUPFAM" id="SSF51905">
    <property type="entry name" value="FAD/NAD(P)-binding domain"/>
    <property type="match status" value="1"/>
</dbReference>
<dbReference type="GO" id="GO:0071949">
    <property type="term" value="F:FAD binding"/>
    <property type="evidence" value="ECO:0007669"/>
    <property type="project" value="InterPro"/>
</dbReference>
<dbReference type="PANTHER" id="PTHR46865:SF7">
    <property type="entry name" value="MONOOXYGENASE, PUTATIVE (AFU_ORTHOLOGUE AFUA_8G07040)-RELATED"/>
    <property type="match status" value="1"/>
</dbReference>
<dbReference type="PANTHER" id="PTHR46865">
    <property type="entry name" value="OXIDOREDUCTASE-RELATED"/>
    <property type="match status" value="1"/>
</dbReference>
<keyword evidence="6" id="KW-1185">Reference proteome</keyword>
<dbReference type="InterPro" id="IPR051704">
    <property type="entry name" value="FAD_aromatic-hydroxylase"/>
</dbReference>
<dbReference type="GO" id="GO:0016491">
    <property type="term" value="F:oxidoreductase activity"/>
    <property type="evidence" value="ECO:0007669"/>
    <property type="project" value="UniProtKB-KW"/>
</dbReference>
<reference evidence="5 6" key="1">
    <citation type="submission" date="2019-10" db="EMBL/GenBank/DDBJ databases">
        <authorList>
            <person name="Palmer J.M."/>
        </authorList>
    </citation>
    <scope>NUCLEOTIDE SEQUENCE [LARGE SCALE GENOMIC DNA]</scope>
    <source>
        <strain evidence="5 6">TWF694</strain>
    </source>
</reference>
<dbReference type="PRINTS" id="PR00420">
    <property type="entry name" value="RNGMNOXGNASE"/>
</dbReference>
<dbReference type="Pfam" id="PF01494">
    <property type="entry name" value="FAD_binding_3"/>
    <property type="match status" value="1"/>
</dbReference>
<dbReference type="InterPro" id="IPR036188">
    <property type="entry name" value="FAD/NAD-bd_sf"/>
</dbReference>
<evidence type="ECO:0000259" key="4">
    <source>
        <dbReference type="Pfam" id="PF01494"/>
    </source>
</evidence>
<comment type="caution">
    <text evidence="5">The sequence shown here is derived from an EMBL/GenBank/DDBJ whole genome shotgun (WGS) entry which is preliminary data.</text>
</comment>
<dbReference type="Gene3D" id="3.50.50.60">
    <property type="entry name" value="FAD/NAD(P)-binding domain"/>
    <property type="match status" value="1"/>
</dbReference>
<accession>A0AAV9X9F2</accession>
<evidence type="ECO:0000313" key="5">
    <source>
        <dbReference type="EMBL" id="KAK6538558.1"/>
    </source>
</evidence>
<sequence length="431" mass="47583">MSSLKVLIVGGGIAGSSLAYWLARIGANVTLIERAPNRRASGQQLDLRGVGVTLMKRMGIEEAVRKVLVHETGTQFIDTKGKTKAWFPAAPSGTGKQSITSEFEIMRGDLVNILYGLTEGRENVKHLYDSTVESFTQDDENVPDGKVHVTFKDGHQEDFDLLVGADGAGSKTRKAMLGSDAPDPRHSLGGWIGFFSVPSKSHDWNRFTYCHLPGSKVSRIVATRKDCEELTRVYFFIYGEDPAIAAAHKSGDLARLKTAWADLYQDGSWECPRFVDALRNSPEADDLYCTRLEEVRLPVGDWSRGRVVLLGDSAYSHSVDGYGVMWAMAGAYVLAGEIATLYAKDKSSPSRAVIEGAKNYEKLFRPVANATEGGKSMAASFFFPRSRLGIWTLHSIAMLFSKLKLEQRAGRTDEQQKWKLPEYPALEKSEV</sequence>
<evidence type="ECO:0000256" key="1">
    <source>
        <dbReference type="ARBA" id="ARBA00022630"/>
    </source>
</evidence>
<feature type="domain" description="FAD-binding" evidence="4">
    <location>
        <begin position="4"/>
        <end position="176"/>
    </location>
</feature>
<dbReference type="InterPro" id="IPR002938">
    <property type="entry name" value="FAD-bd"/>
</dbReference>